<dbReference type="GO" id="GO:0016020">
    <property type="term" value="C:membrane"/>
    <property type="evidence" value="ECO:0007669"/>
    <property type="project" value="GOC"/>
</dbReference>
<evidence type="ECO:0000313" key="2">
    <source>
        <dbReference type="EMBL" id="PJZ64767.1"/>
    </source>
</evidence>
<dbReference type="GO" id="GO:0009245">
    <property type="term" value="P:lipid A biosynthetic process"/>
    <property type="evidence" value="ECO:0007669"/>
    <property type="project" value="InterPro"/>
</dbReference>
<dbReference type="Pfam" id="PF03331">
    <property type="entry name" value="LpxC"/>
    <property type="match status" value="1"/>
</dbReference>
<dbReference type="Gene3D" id="3.30.1700.10">
    <property type="entry name" value="lpxc deacetylase, domain 2"/>
    <property type="match status" value="1"/>
</dbReference>
<keyword evidence="2" id="KW-0808">Transferase</keyword>
<dbReference type="AlphaFoldDB" id="A0A2M9Z8T2"/>
<dbReference type="GO" id="GO:0016746">
    <property type="term" value="F:acyltransferase activity"/>
    <property type="evidence" value="ECO:0007669"/>
    <property type="project" value="UniProtKB-KW"/>
</dbReference>
<gene>
    <name evidence="2" type="ORF">CH371_16750</name>
</gene>
<dbReference type="Proteomes" id="UP000231912">
    <property type="component" value="Unassembled WGS sequence"/>
</dbReference>
<sequence length="331" mass="38330">MDAQVFTESERIGDLIRTRNPEFRELPDFFIGKVEVPDQNFSYTLSSEFTVSGKATFENKDSKIRVSPALGKRSSFTFGDRRYELDPSLCHKGNHNIQLGEIKIIEHPLAWLLAFGIYADFELSESSFPTFDYCDLPYIEGMRGNLRKGSERPKISVSNPFAMVWEKGYCILEPGDSDFLVLDHQVAYPGNTIGNARIRMEFRPETFSYFADARTTAFRTKKDAEGFYQLGLAGGLKDYPFTLENVLLLDEEKIYNPRKKYFDPVTNFDYEFLCHEAIDIASWLRFVEEEYQGRFVGRMTTFLFDHHKQIDIAKFACDREKMEEAGLKILR</sequence>
<dbReference type="InterPro" id="IPR004463">
    <property type="entry name" value="UDP-acyl_GlcNac_deAcase"/>
</dbReference>
<evidence type="ECO:0000313" key="3">
    <source>
        <dbReference type="Proteomes" id="UP000231912"/>
    </source>
</evidence>
<name>A0A2M9Z8T2_9LEPT</name>
<keyword evidence="2" id="KW-0012">Acyltransferase</keyword>
<protein>
    <submittedName>
        <fullName evidence="2">UDP-3-O-(3-hydroxymyristoyl)glucosamine N-acyltransferase</fullName>
    </submittedName>
</protein>
<proteinExistence type="predicted"/>
<reference evidence="2 3" key="1">
    <citation type="submission" date="2017-07" db="EMBL/GenBank/DDBJ databases">
        <title>Leptospira spp. isolated from tropical soils.</title>
        <authorList>
            <person name="Thibeaux R."/>
            <person name="Iraola G."/>
            <person name="Ferres I."/>
            <person name="Bierque E."/>
            <person name="Girault D."/>
            <person name="Soupe-Gilbert M.-E."/>
            <person name="Picardeau M."/>
            <person name="Goarant C."/>
        </authorList>
    </citation>
    <scope>NUCLEOTIDE SEQUENCE [LARGE SCALE GENOMIC DNA]</scope>
    <source>
        <strain evidence="2 3">FH2-C-A2</strain>
    </source>
</reference>
<comment type="function">
    <text evidence="1">Catalyzes the hydrolysis of UDP-3-O-myristoyl-N-acetylglucosamine to form UDP-3-O-myristoylglucosamine and acetate, the committed step in lipid A biosynthesis.</text>
</comment>
<dbReference type="EMBL" id="NPDT01000008">
    <property type="protein sequence ID" value="PJZ64767.1"/>
    <property type="molecule type" value="Genomic_DNA"/>
</dbReference>
<evidence type="ECO:0000256" key="1">
    <source>
        <dbReference type="ARBA" id="ARBA00002923"/>
    </source>
</evidence>
<comment type="caution">
    <text evidence="2">The sequence shown here is derived from an EMBL/GenBank/DDBJ whole genome shotgun (WGS) entry which is preliminary data.</text>
</comment>
<dbReference type="RefSeq" id="WP_100759907.1">
    <property type="nucleotide sequence ID" value="NZ_NPDT01000008.1"/>
</dbReference>
<accession>A0A2M9Z8T2</accession>
<dbReference type="InterPro" id="IPR011334">
    <property type="entry name" value="UDP-acyl_GlcNac_deAcase_C"/>
</dbReference>
<dbReference type="GO" id="GO:0103117">
    <property type="term" value="F:UDP-3-O-acyl-N-acetylglucosamine deacetylase activity"/>
    <property type="evidence" value="ECO:0007669"/>
    <property type="project" value="InterPro"/>
</dbReference>
<organism evidence="2 3">
    <name type="scientific">Leptospira wolffii</name>
    <dbReference type="NCBI Taxonomy" id="409998"/>
    <lineage>
        <taxon>Bacteria</taxon>
        <taxon>Pseudomonadati</taxon>
        <taxon>Spirochaetota</taxon>
        <taxon>Spirochaetia</taxon>
        <taxon>Leptospirales</taxon>
        <taxon>Leptospiraceae</taxon>
        <taxon>Leptospira</taxon>
    </lineage>
</organism>